<name>A0A1G6MJ55_9ACTN</name>
<dbReference type="InterPro" id="IPR018641">
    <property type="entry name" value="Trfase_1_rSAM/seldom-assoc"/>
</dbReference>
<sequence length="257" mass="25833">MPRSGRRAARDGYGPRVPDAVLTAQLLVLAEAPARTTMALDPPCTPDQVAAIAGAAVADTLDAVRATPVARRVVALDGDPGDLDLSGCTVLPQTDGDTGTRLAAAFADAMDGAALPTLLIGTGTPQVTPALLAACLDRLVTTSRQTAVLGAAPDGRWWALGLHAALEAGVLPDVPTARADTAERTRQALEDAGLTVLDLPELTDVASFSDALAVAAACEPGTRTARVVTAVAGAVPADPGAGQPRGTVTEPSARSLA</sequence>
<gene>
    <name evidence="2" type="ORF">SAMN05660690_1863</name>
</gene>
<dbReference type="Proteomes" id="UP000199416">
    <property type="component" value="Unassembled WGS sequence"/>
</dbReference>
<proteinExistence type="predicted"/>
<dbReference type="SUPFAM" id="SSF53448">
    <property type="entry name" value="Nucleotide-diphospho-sugar transferases"/>
    <property type="match status" value="1"/>
</dbReference>
<dbReference type="EMBL" id="FMZF01000002">
    <property type="protein sequence ID" value="SDC55016.1"/>
    <property type="molecule type" value="Genomic_DNA"/>
</dbReference>
<dbReference type="Gene3D" id="3.90.550.10">
    <property type="entry name" value="Spore Coat Polysaccharide Biosynthesis Protein SpsA, Chain A"/>
    <property type="match status" value="1"/>
</dbReference>
<feature type="region of interest" description="Disordered" evidence="1">
    <location>
        <begin position="235"/>
        <end position="257"/>
    </location>
</feature>
<accession>A0A1G6MJ55</accession>
<keyword evidence="3" id="KW-1185">Reference proteome</keyword>
<dbReference type="STRING" id="1190417.SAMN05660690_1863"/>
<evidence type="ECO:0000313" key="3">
    <source>
        <dbReference type="Proteomes" id="UP000199416"/>
    </source>
</evidence>
<reference evidence="3" key="1">
    <citation type="submission" date="2016-10" db="EMBL/GenBank/DDBJ databases">
        <authorList>
            <person name="Varghese N."/>
            <person name="Submissions S."/>
        </authorList>
    </citation>
    <scope>NUCLEOTIDE SEQUENCE [LARGE SCALE GENOMIC DNA]</scope>
    <source>
        <strain evidence="3">DSM 45421</strain>
    </source>
</reference>
<dbReference type="Pfam" id="PF09837">
    <property type="entry name" value="DUF2064"/>
    <property type="match status" value="1"/>
</dbReference>
<evidence type="ECO:0008006" key="4">
    <source>
        <dbReference type="Google" id="ProtNLM"/>
    </source>
</evidence>
<dbReference type="PANTHER" id="PTHR36529">
    <property type="entry name" value="SLL1095 PROTEIN"/>
    <property type="match status" value="1"/>
</dbReference>
<dbReference type="PANTHER" id="PTHR36529:SF1">
    <property type="entry name" value="GLYCOSYLTRANSFERASE"/>
    <property type="match status" value="1"/>
</dbReference>
<evidence type="ECO:0000256" key="1">
    <source>
        <dbReference type="SAM" id="MobiDB-lite"/>
    </source>
</evidence>
<evidence type="ECO:0000313" key="2">
    <source>
        <dbReference type="EMBL" id="SDC55016.1"/>
    </source>
</evidence>
<organism evidence="2 3">
    <name type="scientific">Geodermatophilus telluris</name>
    <dbReference type="NCBI Taxonomy" id="1190417"/>
    <lineage>
        <taxon>Bacteria</taxon>
        <taxon>Bacillati</taxon>
        <taxon>Actinomycetota</taxon>
        <taxon>Actinomycetes</taxon>
        <taxon>Geodermatophilales</taxon>
        <taxon>Geodermatophilaceae</taxon>
        <taxon>Geodermatophilus</taxon>
    </lineage>
</organism>
<protein>
    <recommendedName>
        <fullName evidence="4">DUF2064 domain-containing protein</fullName>
    </recommendedName>
</protein>
<dbReference type="AlphaFoldDB" id="A0A1G6MJ55"/>
<dbReference type="InterPro" id="IPR029044">
    <property type="entry name" value="Nucleotide-diphossugar_trans"/>
</dbReference>